<dbReference type="PANTHER" id="PTHR11802">
    <property type="entry name" value="SERINE PROTEASE FAMILY S10 SERINE CARBOXYPEPTIDASE"/>
    <property type="match status" value="1"/>
</dbReference>
<accession>A0AAV0UEA4</accession>
<dbReference type="Pfam" id="PF00450">
    <property type="entry name" value="Peptidase_S10"/>
    <property type="match status" value="1"/>
</dbReference>
<feature type="transmembrane region" description="Helical" evidence="8">
    <location>
        <begin position="29"/>
        <end position="48"/>
    </location>
</feature>
<name>A0AAV0UEA4_HYABA</name>
<dbReference type="InterPro" id="IPR033124">
    <property type="entry name" value="Ser_caboxypep_his_AS"/>
</dbReference>
<dbReference type="Proteomes" id="UP001162031">
    <property type="component" value="Unassembled WGS sequence"/>
</dbReference>
<dbReference type="InterPro" id="IPR018202">
    <property type="entry name" value="Ser_caboxypep_ser_AS"/>
</dbReference>
<evidence type="ECO:0000313" key="10">
    <source>
        <dbReference type="Proteomes" id="UP001162031"/>
    </source>
</evidence>
<dbReference type="EC" id="3.4.16.-" evidence="7"/>
<dbReference type="InterPro" id="IPR029058">
    <property type="entry name" value="AB_hydrolase_fold"/>
</dbReference>
<sequence length="485" mass="54271">MPQTCEMTPLVLEGATRLRRRSLALRPNIAQFLLFTVVGLTLLFALVVHETWPVSSVTSLKGTIKFDETFCSLPTHETGYIKLPNRAADHYFYWFVESQTAPATDPLVLWLTGGPGCSSLTALLTENGPCYVHSDRSMKPNPYAWTNHANVIWLDQPTGVGFSYGSDQITDVEDDVAANIYWFIQVFLEKHPELKDRAFFVTGESYGGHFVPAAARYILKANALRHVHPGASHINVAGVAIGNGLTDPAVQYQHSVDMAVNSYNVTLLTERAIEDMRKAQPVCHELILKCQKDREMCAEASEFCFATLEQPYYQSGRNPYDIRKPCVAEDVMTCVDFEHIEEYLNSPHVLAELGVDVQKSKPWRECDATVNARFALGEMLSSADDVKLLLDAGVRVLLYAGDADLMCNWVGNQAWVMALDWSGKAAFNNAANRQFGTSEVPDAGRVRSFENLTFIRVFNSGHMVPMDQPAVSYHMINKFFHHENF</sequence>
<dbReference type="GO" id="GO:0004185">
    <property type="term" value="F:serine-type carboxypeptidase activity"/>
    <property type="evidence" value="ECO:0007669"/>
    <property type="project" value="UniProtKB-UniRule"/>
</dbReference>
<gene>
    <name evidence="9" type="ORF">HBR001_LOCUS5764</name>
</gene>
<evidence type="ECO:0000256" key="1">
    <source>
        <dbReference type="ARBA" id="ARBA00009431"/>
    </source>
</evidence>
<keyword evidence="8" id="KW-1133">Transmembrane helix</keyword>
<evidence type="ECO:0000256" key="2">
    <source>
        <dbReference type="ARBA" id="ARBA00022645"/>
    </source>
</evidence>
<dbReference type="EMBL" id="CANTFL010001193">
    <property type="protein sequence ID" value="CAI5733209.1"/>
    <property type="molecule type" value="Genomic_DNA"/>
</dbReference>
<proteinExistence type="inferred from homology"/>
<protein>
    <recommendedName>
        <fullName evidence="7">Carboxypeptidase</fullName>
        <ecNumber evidence="7">3.4.16.-</ecNumber>
    </recommendedName>
</protein>
<evidence type="ECO:0000256" key="3">
    <source>
        <dbReference type="ARBA" id="ARBA00022670"/>
    </source>
</evidence>
<evidence type="ECO:0000256" key="5">
    <source>
        <dbReference type="ARBA" id="ARBA00022801"/>
    </source>
</evidence>
<evidence type="ECO:0000256" key="4">
    <source>
        <dbReference type="ARBA" id="ARBA00022729"/>
    </source>
</evidence>
<keyword evidence="2 7" id="KW-0121">Carboxypeptidase</keyword>
<dbReference type="PANTHER" id="PTHR11802:SF113">
    <property type="entry name" value="SERINE CARBOXYPEPTIDASE CTSA-4.1"/>
    <property type="match status" value="1"/>
</dbReference>
<comment type="caution">
    <text evidence="9">The sequence shown here is derived from an EMBL/GenBank/DDBJ whole genome shotgun (WGS) entry which is preliminary data.</text>
</comment>
<evidence type="ECO:0000256" key="6">
    <source>
        <dbReference type="ARBA" id="ARBA00023180"/>
    </source>
</evidence>
<dbReference type="PROSITE" id="PS00560">
    <property type="entry name" value="CARBOXYPEPT_SER_HIS"/>
    <property type="match status" value="1"/>
</dbReference>
<keyword evidence="10" id="KW-1185">Reference proteome</keyword>
<dbReference type="InterPro" id="IPR001563">
    <property type="entry name" value="Peptidase_S10"/>
</dbReference>
<dbReference type="AlphaFoldDB" id="A0AAV0UEA4"/>
<dbReference type="Gene3D" id="3.40.50.1820">
    <property type="entry name" value="alpha/beta hydrolase"/>
    <property type="match status" value="1"/>
</dbReference>
<dbReference type="Gene3D" id="1.10.287.410">
    <property type="match status" value="1"/>
</dbReference>
<dbReference type="GO" id="GO:0006508">
    <property type="term" value="P:proteolysis"/>
    <property type="evidence" value="ECO:0007669"/>
    <property type="project" value="UniProtKB-KW"/>
</dbReference>
<dbReference type="SUPFAM" id="SSF53474">
    <property type="entry name" value="alpha/beta-Hydrolases"/>
    <property type="match status" value="1"/>
</dbReference>
<reference evidence="9" key="1">
    <citation type="submission" date="2022-12" db="EMBL/GenBank/DDBJ databases">
        <authorList>
            <person name="Webb A."/>
        </authorList>
    </citation>
    <scope>NUCLEOTIDE SEQUENCE</scope>
    <source>
        <strain evidence="9">Hp1</strain>
    </source>
</reference>
<evidence type="ECO:0000313" key="9">
    <source>
        <dbReference type="EMBL" id="CAI5733209.1"/>
    </source>
</evidence>
<keyword evidence="8" id="KW-0812">Transmembrane</keyword>
<comment type="similarity">
    <text evidence="1 7">Belongs to the peptidase S10 family.</text>
</comment>
<dbReference type="PROSITE" id="PS00131">
    <property type="entry name" value="CARBOXYPEPT_SER_SER"/>
    <property type="match status" value="1"/>
</dbReference>
<keyword evidence="8" id="KW-0472">Membrane</keyword>
<dbReference type="PRINTS" id="PR00724">
    <property type="entry name" value="CRBOXYPTASEC"/>
</dbReference>
<keyword evidence="4" id="KW-0732">Signal</keyword>
<evidence type="ECO:0000256" key="8">
    <source>
        <dbReference type="SAM" id="Phobius"/>
    </source>
</evidence>
<evidence type="ECO:0000256" key="7">
    <source>
        <dbReference type="RuleBase" id="RU361156"/>
    </source>
</evidence>
<keyword evidence="6" id="KW-0325">Glycoprotein</keyword>
<keyword evidence="5 7" id="KW-0378">Hydrolase</keyword>
<dbReference type="FunFam" id="1.10.287.410:FF:000002">
    <property type="entry name" value="Carboxypeptidase"/>
    <property type="match status" value="1"/>
</dbReference>
<organism evidence="9 10">
    <name type="scientific">Hyaloperonospora brassicae</name>
    <name type="common">Brassica downy mildew</name>
    <name type="synonym">Peronospora brassicae</name>
    <dbReference type="NCBI Taxonomy" id="162125"/>
    <lineage>
        <taxon>Eukaryota</taxon>
        <taxon>Sar</taxon>
        <taxon>Stramenopiles</taxon>
        <taxon>Oomycota</taxon>
        <taxon>Peronosporomycetes</taxon>
        <taxon>Peronosporales</taxon>
        <taxon>Peronosporaceae</taxon>
        <taxon>Hyaloperonospora</taxon>
    </lineage>
</organism>
<keyword evidence="3 7" id="KW-0645">Protease</keyword>